<feature type="transmembrane region" description="Helical" evidence="1">
    <location>
        <begin position="143"/>
        <end position="161"/>
    </location>
</feature>
<dbReference type="AlphaFoldDB" id="A0A0G1WH63"/>
<comment type="caution">
    <text evidence="2">The sequence shown here is derived from an EMBL/GenBank/DDBJ whole genome shotgun (WGS) entry which is preliminary data.</text>
</comment>
<keyword evidence="1" id="KW-0472">Membrane</keyword>
<feature type="transmembrane region" description="Helical" evidence="1">
    <location>
        <begin position="32"/>
        <end position="55"/>
    </location>
</feature>
<organism evidence="2 3">
    <name type="scientific">Candidatus Yanofskybacteria bacterium GW2011_GWA1_48_10</name>
    <dbReference type="NCBI Taxonomy" id="1619022"/>
    <lineage>
        <taxon>Bacteria</taxon>
        <taxon>Candidatus Yanofskyibacteriota</taxon>
    </lineage>
</organism>
<evidence type="ECO:0000313" key="3">
    <source>
        <dbReference type="Proteomes" id="UP000034403"/>
    </source>
</evidence>
<name>A0A0G1WH63_9BACT</name>
<proteinExistence type="predicted"/>
<keyword evidence="1" id="KW-1133">Transmembrane helix</keyword>
<dbReference type="EMBL" id="LCPC01000007">
    <property type="protein sequence ID" value="KKU89648.1"/>
    <property type="molecule type" value="Genomic_DNA"/>
</dbReference>
<evidence type="ECO:0008006" key="4">
    <source>
        <dbReference type="Google" id="ProtNLM"/>
    </source>
</evidence>
<reference evidence="2 3" key="1">
    <citation type="journal article" date="2015" name="Nature">
        <title>rRNA introns, odd ribosomes, and small enigmatic genomes across a large radiation of phyla.</title>
        <authorList>
            <person name="Brown C.T."/>
            <person name="Hug L.A."/>
            <person name="Thomas B.C."/>
            <person name="Sharon I."/>
            <person name="Castelle C.J."/>
            <person name="Singh A."/>
            <person name="Wilkins M.J."/>
            <person name="Williams K.H."/>
            <person name="Banfield J.F."/>
        </authorList>
    </citation>
    <scope>NUCLEOTIDE SEQUENCE [LARGE SCALE GENOMIC DNA]</scope>
</reference>
<accession>A0A0G1WH63</accession>
<dbReference type="Proteomes" id="UP000034403">
    <property type="component" value="Unassembled WGS sequence"/>
</dbReference>
<evidence type="ECO:0000313" key="2">
    <source>
        <dbReference type="EMBL" id="KKU89648.1"/>
    </source>
</evidence>
<protein>
    <recommendedName>
        <fullName evidence="4">EamA domain-containing protein</fullName>
    </recommendedName>
</protein>
<keyword evidence="1" id="KW-0812">Transmembrane</keyword>
<feature type="transmembrane region" description="Helical" evidence="1">
    <location>
        <begin position="118"/>
        <end position="136"/>
    </location>
</feature>
<feature type="transmembrane region" description="Helical" evidence="1">
    <location>
        <begin position="215"/>
        <end position="236"/>
    </location>
</feature>
<feature type="transmembrane region" description="Helical" evidence="1">
    <location>
        <begin position="256"/>
        <end position="276"/>
    </location>
</feature>
<evidence type="ECO:0000256" key="1">
    <source>
        <dbReference type="SAM" id="Phobius"/>
    </source>
</evidence>
<feature type="transmembrane region" description="Helical" evidence="1">
    <location>
        <begin position="67"/>
        <end position="87"/>
    </location>
</feature>
<feature type="transmembrane region" description="Helical" evidence="1">
    <location>
        <begin position="176"/>
        <end position="194"/>
    </location>
</feature>
<sequence length="277" mass="31489">MIGIAITAIGTFFEEIATTIGKKEIHDKKETVYTMAFLYLFWGTFWFLGVILFKGEFIFSTASLPTFLTRFIFEIIQIHVSIWAIVLSERSTFGFVRTATLPMLLMVDLFLGYSILPIQMLGVIFIVSSLIIIFLNHGLSRNGLGFVIYSTFGAVVTVSLYKYDISNFNSVEAEQFVMHVLLVIYFFFVSLKLGHENPIKFMKHRIFFAQSFSRGATSAIISFAYLFAPASIIMAAERSTSVFWSVVFGKVYFYEKHVVVKIFSLTFLVIGIIMLIV</sequence>
<gene>
    <name evidence="2" type="ORF">UY20_C0007G0004</name>
</gene>